<accession>A0A9X7BT17</accession>
<evidence type="ECO:0000313" key="1">
    <source>
        <dbReference type="EMBL" id="PFV35723.1"/>
    </source>
</evidence>
<sequence>MRETIIFHDFIFVDCGRQKPYEQGNRCIDWKAVFQFIEENKNEIESVSAGLAEEWYSTSATIYTKEDSYVDPHEMEAHLSSDWATPSIHVVYKNKMTQSFEVWELGEEIANPYNPPIYQLLY</sequence>
<dbReference type="RefSeq" id="WP_098205323.1">
    <property type="nucleotide sequence ID" value="NZ_NTYX01000011.1"/>
</dbReference>
<dbReference type="EMBL" id="NVDU01000003">
    <property type="protein sequence ID" value="PFV35723.1"/>
    <property type="molecule type" value="Genomic_DNA"/>
</dbReference>
<name>A0A9X7BT17_BACTU</name>
<gene>
    <name evidence="1" type="ORF">COK99_01500</name>
</gene>
<organism evidence="1 2">
    <name type="scientific">Bacillus thuringiensis</name>
    <dbReference type="NCBI Taxonomy" id="1428"/>
    <lineage>
        <taxon>Bacteria</taxon>
        <taxon>Bacillati</taxon>
        <taxon>Bacillota</taxon>
        <taxon>Bacilli</taxon>
        <taxon>Bacillales</taxon>
        <taxon>Bacillaceae</taxon>
        <taxon>Bacillus</taxon>
        <taxon>Bacillus cereus group</taxon>
    </lineage>
</organism>
<comment type="caution">
    <text evidence="1">The sequence shown here is derived from an EMBL/GenBank/DDBJ whole genome shotgun (WGS) entry which is preliminary data.</text>
</comment>
<proteinExistence type="predicted"/>
<dbReference type="AlphaFoldDB" id="A0A9X7BT17"/>
<evidence type="ECO:0000313" key="2">
    <source>
        <dbReference type="Proteomes" id="UP000223366"/>
    </source>
</evidence>
<dbReference type="Proteomes" id="UP000223366">
    <property type="component" value="Unassembled WGS sequence"/>
</dbReference>
<reference evidence="1 2" key="1">
    <citation type="submission" date="2017-09" db="EMBL/GenBank/DDBJ databases">
        <title>Large-scale bioinformatics analysis of Bacillus genomes uncovers conserved roles of natural products in bacterial physiology.</title>
        <authorList>
            <consortium name="Agbiome Team Llc"/>
            <person name="Bleich R.M."/>
            <person name="Grubbs K.J."/>
            <person name="Santa Maria K.C."/>
            <person name="Allen S.E."/>
            <person name="Farag S."/>
            <person name="Shank E.A."/>
            <person name="Bowers A."/>
        </authorList>
    </citation>
    <scope>NUCLEOTIDE SEQUENCE [LARGE SCALE GENOMIC DNA]</scope>
    <source>
        <strain evidence="1 2">AFS060060</strain>
    </source>
</reference>
<protein>
    <submittedName>
        <fullName evidence="1">Uncharacterized protein</fullName>
    </submittedName>
</protein>